<proteinExistence type="predicted"/>
<accession>A0A126T2C0</accession>
<dbReference type="EMBL" id="CP014476">
    <property type="protein sequence ID" value="AMK76219.1"/>
    <property type="molecule type" value="Genomic_DNA"/>
</dbReference>
<dbReference type="STRING" id="1538553.JT25_006890"/>
<dbReference type="KEGG" id="mdn:JT25_006890"/>
<evidence type="ECO:0008006" key="3">
    <source>
        <dbReference type="Google" id="ProtNLM"/>
    </source>
</evidence>
<reference evidence="1 2" key="1">
    <citation type="journal article" date="2015" name="Environ. Microbiol.">
        <title>Methane oxidation coupled to nitrate reduction under hypoxia by the Gammaproteobacterium Methylomonas denitrificans, sp. nov. type strain FJG1.</title>
        <authorList>
            <person name="Kits K.D."/>
            <person name="Klotz M.G."/>
            <person name="Stein L.Y."/>
        </authorList>
    </citation>
    <scope>NUCLEOTIDE SEQUENCE [LARGE SCALE GENOMIC DNA]</scope>
    <source>
        <strain evidence="1 2">FJG1</strain>
    </source>
</reference>
<dbReference type="GO" id="GO:0005975">
    <property type="term" value="P:carbohydrate metabolic process"/>
    <property type="evidence" value="ECO:0007669"/>
    <property type="project" value="InterPro"/>
</dbReference>
<keyword evidence="2" id="KW-1185">Reference proteome</keyword>
<dbReference type="OrthoDB" id="9771584at2"/>
<dbReference type="RefSeq" id="WP_052142408.1">
    <property type="nucleotide sequence ID" value="NZ_CP014476.1"/>
</dbReference>
<organism evidence="1 2">
    <name type="scientific">Methylomonas denitrificans</name>
    <dbReference type="NCBI Taxonomy" id="1538553"/>
    <lineage>
        <taxon>Bacteria</taxon>
        <taxon>Pseudomonadati</taxon>
        <taxon>Pseudomonadota</taxon>
        <taxon>Gammaproteobacteria</taxon>
        <taxon>Methylococcales</taxon>
        <taxon>Methylococcaceae</taxon>
        <taxon>Methylomonas</taxon>
    </lineage>
</organism>
<dbReference type="AlphaFoldDB" id="A0A126T2C0"/>
<dbReference type="CDD" id="cd10935">
    <property type="entry name" value="CE4_WalW"/>
    <property type="match status" value="1"/>
</dbReference>
<gene>
    <name evidence="1" type="ORF">JT25_006890</name>
</gene>
<name>A0A126T2C0_9GAMM</name>
<dbReference type="Gene3D" id="3.20.20.370">
    <property type="entry name" value="Glycoside hydrolase/deacetylase"/>
    <property type="match status" value="1"/>
</dbReference>
<evidence type="ECO:0000313" key="2">
    <source>
        <dbReference type="Proteomes" id="UP000030512"/>
    </source>
</evidence>
<evidence type="ECO:0000313" key="1">
    <source>
        <dbReference type="EMBL" id="AMK76219.1"/>
    </source>
</evidence>
<dbReference type="InterPro" id="IPR011330">
    <property type="entry name" value="Glyco_hydro/deAcase_b/a-brl"/>
</dbReference>
<dbReference type="SUPFAM" id="SSF88713">
    <property type="entry name" value="Glycoside hydrolase/deacetylase"/>
    <property type="match status" value="1"/>
</dbReference>
<protein>
    <recommendedName>
        <fullName evidence="3">WalW protein</fullName>
    </recommendedName>
</protein>
<dbReference type="Proteomes" id="UP000030512">
    <property type="component" value="Chromosome"/>
</dbReference>
<sequence length="330" mass="37467">MSERKLIRLDSETRPILSVVIHTEEEFDWNKPHDRHATGVEHMRHIDRAQSVFDNFGIVPNYVVDYPIAAQEEAFSPLKAYADSGRALIGAHLHPWVSPPFDEELNARNSYPGNLPRALEHEKLRLLTEQITTSFGASPLTYLAGRYGFGPNTGEILEELGYEVDISVAASIDYSADGGPDYSNYSSDPFWFGSQRRLLGLPGSGGYVGRLRAGGTPLYRRLMHPWLRKAKISGAVARLRLLERIRLSPEDYSEPEMRRLTKSLLTDGVRIFVFSFHSPSVMPGGTPYVNSDADLERFLEKCRRYFDFFMRELGGTTMTPLEIKDWLEQH</sequence>